<dbReference type="GO" id="GO:0016787">
    <property type="term" value="F:hydrolase activity"/>
    <property type="evidence" value="ECO:0007669"/>
    <property type="project" value="UniProtKB-KW"/>
</dbReference>
<dbReference type="InterPro" id="IPR035908">
    <property type="entry name" value="F0_ATP_A_sf"/>
</dbReference>
<dbReference type="PANTHER" id="PTHR11410:SF0">
    <property type="entry name" value="ATP SYNTHASE SUBUNIT A"/>
    <property type="match status" value="1"/>
</dbReference>
<evidence type="ECO:0000256" key="10">
    <source>
        <dbReference type="ARBA" id="ARBA00023310"/>
    </source>
</evidence>
<protein>
    <recommendedName>
        <fullName evidence="11 12">ATP synthase subunit a</fullName>
    </recommendedName>
    <alternativeName>
        <fullName evidence="11">ATP synthase F0 sector subunit a</fullName>
    </alternativeName>
    <alternativeName>
        <fullName evidence="11">F-ATPase subunit 6</fullName>
    </alternativeName>
</protein>
<evidence type="ECO:0000313" key="13">
    <source>
        <dbReference type="EMBL" id="RRD30640.1"/>
    </source>
</evidence>
<dbReference type="Proteomes" id="UP000271272">
    <property type="component" value="Unassembled WGS sequence"/>
</dbReference>
<keyword evidence="11" id="KW-1003">Cell membrane</keyword>
<dbReference type="InterPro" id="IPR000568">
    <property type="entry name" value="ATP_synth_F0_asu"/>
</dbReference>
<proteinExistence type="inferred from homology"/>
<evidence type="ECO:0000256" key="9">
    <source>
        <dbReference type="ARBA" id="ARBA00023136"/>
    </source>
</evidence>
<accession>A0A3P1VAV6</accession>
<gene>
    <name evidence="11 13" type="primary">atpB</name>
    <name evidence="13" type="ORF">EII10_00500</name>
</gene>
<keyword evidence="6 11" id="KW-0375">Hydrogen ion transport</keyword>
<comment type="similarity">
    <text evidence="2 11 12">Belongs to the ATPase A chain family.</text>
</comment>
<dbReference type="GO" id="GO:0045259">
    <property type="term" value="C:proton-transporting ATP synthase complex"/>
    <property type="evidence" value="ECO:0007669"/>
    <property type="project" value="UniProtKB-KW"/>
</dbReference>
<evidence type="ECO:0000256" key="5">
    <source>
        <dbReference type="ARBA" id="ARBA00022692"/>
    </source>
</evidence>
<evidence type="ECO:0000256" key="7">
    <source>
        <dbReference type="ARBA" id="ARBA00022989"/>
    </source>
</evidence>
<evidence type="ECO:0000256" key="1">
    <source>
        <dbReference type="ARBA" id="ARBA00004141"/>
    </source>
</evidence>
<evidence type="ECO:0000256" key="4">
    <source>
        <dbReference type="ARBA" id="ARBA00022547"/>
    </source>
</evidence>
<keyword evidence="7 11" id="KW-1133">Transmembrane helix</keyword>
<feature type="transmembrane region" description="Helical" evidence="11">
    <location>
        <begin position="120"/>
        <end position="141"/>
    </location>
</feature>
<dbReference type="NCBIfam" id="TIGR01131">
    <property type="entry name" value="ATP_synt_6_or_A"/>
    <property type="match status" value="1"/>
</dbReference>
<feature type="transmembrane region" description="Helical" evidence="11">
    <location>
        <begin position="202"/>
        <end position="226"/>
    </location>
</feature>
<feature type="transmembrane region" description="Helical" evidence="11">
    <location>
        <begin position="309"/>
        <end position="337"/>
    </location>
</feature>
<reference evidence="13 14" key="1">
    <citation type="submission" date="2018-11" db="EMBL/GenBank/DDBJ databases">
        <title>Genomes From Bacteria Associated with the Canine Oral Cavity: a Test Case for Automated Genome-Based Taxonomic Assignment.</title>
        <authorList>
            <person name="Coil D.A."/>
            <person name="Jospin G."/>
            <person name="Darling A.E."/>
            <person name="Wallis C."/>
            <person name="Davis I.J."/>
            <person name="Harris S."/>
            <person name="Eisen J.A."/>
            <person name="Holcombe L.J."/>
            <person name="O'Flynn C."/>
        </authorList>
    </citation>
    <scope>NUCLEOTIDE SEQUENCE [LARGE SCALE GENOMIC DNA]</scope>
    <source>
        <strain evidence="13 14">OH5050</strain>
    </source>
</reference>
<keyword evidence="10 11" id="KW-0066">ATP synthesis</keyword>
<dbReference type="SUPFAM" id="SSF81336">
    <property type="entry name" value="F1F0 ATP synthase subunit A"/>
    <property type="match status" value="1"/>
</dbReference>
<dbReference type="PANTHER" id="PTHR11410">
    <property type="entry name" value="ATP SYNTHASE SUBUNIT A"/>
    <property type="match status" value="1"/>
</dbReference>
<dbReference type="Gene3D" id="1.20.120.220">
    <property type="entry name" value="ATP synthase, F0 complex, subunit A"/>
    <property type="match status" value="1"/>
</dbReference>
<keyword evidence="3 11" id="KW-0813">Transport</keyword>
<dbReference type="HAMAP" id="MF_01393">
    <property type="entry name" value="ATP_synth_a_bact"/>
    <property type="match status" value="1"/>
</dbReference>
<sequence>MAAPLAVIGSRPTAAIRAPRAGSRWVAWGQCPGRRYRAASSRLRPQEDILSTHTVADDAVTPRGYATPRWYWALLVLLGAVIAATAVPAFTQHPHAPGVADFFPASFAGRGTVLEINRIVVVRLVMGAALCLLVAAVALGIKRVPGRGQALVELLAEFLRDNIAVSMLGGPQGRRFAPLLTTLFLGVLAMNLAGVLPGLNIAASSVVAVPLVFALTTYVVFIGAGIRAQGLGRFLSSQLFPPGLPKAMYLLITPIELLSTFIVRPATLTLRLLCNMVAGHLLLAMTYLGTTTLLMHLQAASVLSALTGAAMIVMTLFEIFVAVLQAYIFTILSAVYIKLSIESH</sequence>
<dbReference type="OrthoDB" id="9809130at2"/>
<evidence type="ECO:0000256" key="3">
    <source>
        <dbReference type="ARBA" id="ARBA00022448"/>
    </source>
</evidence>
<dbReference type="GO" id="GO:0005886">
    <property type="term" value="C:plasma membrane"/>
    <property type="evidence" value="ECO:0007669"/>
    <property type="project" value="UniProtKB-SubCell"/>
</dbReference>
<feature type="transmembrane region" description="Helical" evidence="11">
    <location>
        <begin position="70"/>
        <end position="90"/>
    </location>
</feature>
<dbReference type="Pfam" id="PF00119">
    <property type="entry name" value="ATP-synt_A"/>
    <property type="match status" value="1"/>
</dbReference>
<keyword evidence="9 11" id="KW-0472">Membrane</keyword>
<evidence type="ECO:0000313" key="14">
    <source>
        <dbReference type="Proteomes" id="UP000271272"/>
    </source>
</evidence>
<keyword evidence="14" id="KW-1185">Reference proteome</keyword>
<feature type="transmembrane region" description="Helical" evidence="11">
    <location>
        <begin position="176"/>
        <end position="196"/>
    </location>
</feature>
<feature type="transmembrane region" description="Helical" evidence="11">
    <location>
        <begin position="278"/>
        <end position="297"/>
    </location>
</feature>
<evidence type="ECO:0000256" key="8">
    <source>
        <dbReference type="ARBA" id="ARBA00023065"/>
    </source>
</evidence>
<evidence type="ECO:0000256" key="2">
    <source>
        <dbReference type="ARBA" id="ARBA00006810"/>
    </source>
</evidence>
<evidence type="ECO:0000256" key="12">
    <source>
        <dbReference type="RuleBase" id="RU000483"/>
    </source>
</evidence>
<organism evidence="13 14">
    <name type="scientific">Actinomyces bowdenii</name>
    <dbReference type="NCBI Taxonomy" id="131109"/>
    <lineage>
        <taxon>Bacteria</taxon>
        <taxon>Bacillati</taxon>
        <taxon>Actinomycetota</taxon>
        <taxon>Actinomycetes</taxon>
        <taxon>Actinomycetales</taxon>
        <taxon>Actinomycetaceae</taxon>
        <taxon>Actinomyces</taxon>
    </lineage>
</organism>
<dbReference type="AlphaFoldDB" id="A0A3P1VAV6"/>
<keyword evidence="4 11" id="KW-0138">CF(0)</keyword>
<dbReference type="CDD" id="cd00310">
    <property type="entry name" value="ATP-synt_Fo_a_6"/>
    <property type="match status" value="1"/>
</dbReference>
<dbReference type="GO" id="GO:0046933">
    <property type="term" value="F:proton-transporting ATP synthase activity, rotational mechanism"/>
    <property type="evidence" value="ECO:0007669"/>
    <property type="project" value="UniProtKB-UniRule"/>
</dbReference>
<comment type="function">
    <text evidence="11 12">Key component of the proton channel; it plays a direct role in the translocation of protons across the membrane.</text>
</comment>
<evidence type="ECO:0000256" key="11">
    <source>
        <dbReference type="HAMAP-Rule" id="MF_01393"/>
    </source>
</evidence>
<comment type="subcellular location">
    <subcellularLocation>
        <location evidence="11 12">Cell membrane</location>
        <topology evidence="11 12">Multi-pass membrane protein</topology>
    </subcellularLocation>
    <subcellularLocation>
        <location evidence="1">Membrane</location>
        <topology evidence="1">Multi-pass membrane protein</topology>
    </subcellularLocation>
</comment>
<comment type="caution">
    <text evidence="13">The sequence shown here is derived from an EMBL/GenBank/DDBJ whole genome shotgun (WGS) entry which is preliminary data.</text>
</comment>
<keyword evidence="5 11" id="KW-0812">Transmembrane</keyword>
<dbReference type="EMBL" id="RQZC01000001">
    <property type="protein sequence ID" value="RRD30640.1"/>
    <property type="molecule type" value="Genomic_DNA"/>
</dbReference>
<evidence type="ECO:0000256" key="6">
    <source>
        <dbReference type="ARBA" id="ARBA00022781"/>
    </source>
</evidence>
<name>A0A3P1VAV6_9ACTO</name>
<keyword evidence="8 11" id="KW-0406">Ion transport</keyword>
<dbReference type="InterPro" id="IPR045083">
    <property type="entry name" value="ATP_synth_F0_asu_bact/mt"/>
</dbReference>
<keyword evidence="13" id="KW-0378">Hydrolase</keyword>
<dbReference type="PRINTS" id="PR00123">
    <property type="entry name" value="ATPASEA"/>
</dbReference>